<evidence type="ECO:0000313" key="2">
    <source>
        <dbReference type="Proteomes" id="UP000663970"/>
    </source>
</evidence>
<reference evidence="1 2" key="1">
    <citation type="submission" date="2020-12" db="EMBL/GenBank/DDBJ databases">
        <title>Oil enriched cultivation method for isolating marine PHA-producing bacteria.</title>
        <authorList>
            <person name="Zheng W."/>
            <person name="Yu S."/>
            <person name="Huang Y."/>
        </authorList>
    </citation>
    <scope>NUCLEOTIDE SEQUENCE [LARGE SCALE GENOMIC DNA]</scope>
    <source>
        <strain evidence="1 2">SY-2-6</strain>
    </source>
</reference>
<dbReference type="EMBL" id="JAEKJY010000003">
    <property type="protein sequence ID" value="MBN8235594.1"/>
    <property type="molecule type" value="Genomic_DNA"/>
</dbReference>
<comment type="caution">
    <text evidence="1">The sequence shown here is derived from an EMBL/GenBank/DDBJ whole genome shotgun (WGS) entry which is preliminary data.</text>
</comment>
<proteinExistence type="predicted"/>
<evidence type="ECO:0000313" key="1">
    <source>
        <dbReference type="EMBL" id="MBN8235594.1"/>
    </source>
</evidence>
<sequence length="155" mass="18220">MNEEAIEQGITKLEKMYHPMWIVKMLVIADRKPFPSKVKPNMAFIDGRSGYRGLFPNVPPITQKEVLDSKVRSADITKQDVLNKYVTDIQEKQINRNYVLKKPRYDIKEIEVVYLPLWKVEVDSPYLTKTFVINGNTGESEDLLFELWSKNEWRL</sequence>
<keyword evidence="2" id="KW-1185">Reference proteome</keyword>
<accession>A0ABS3DW82</accession>
<gene>
    <name evidence="1" type="ORF">JF544_10070</name>
</gene>
<name>A0ABS3DW82_9BACI</name>
<dbReference type="Proteomes" id="UP000663970">
    <property type="component" value="Unassembled WGS sequence"/>
</dbReference>
<organism evidence="1 2">
    <name type="scientific">Halobacillus kuroshimensis</name>
    <dbReference type="NCBI Taxonomy" id="302481"/>
    <lineage>
        <taxon>Bacteria</taxon>
        <taxon>Bacillati</taxon>
        <taxon>Bacillota</taxon>
        <taxon>Bacilli</taxon>
        <taxon>Bacillales</taxon>
        <taxon>Bacillaceae</taxon>
        <taxon>Halobacillus</taxon>
    </lineage>
</organism>
<protein>
    <submittedName>
        <fullName evidence="1">Uncharacterized protein</fullName>
    </submittedName>
</protein>